<evidence type="ECO:0000313" key="1">
    <source>
        <dbReference type="EMBL" id="KLE00595.1"/>
    </source>
</evidence>
<organism evidence="1 2">
    <name type="scientific">Aliarcobacter butzleri L348</name>
    <dbReference type="NCBI Taxonomy" id="1447256"/>
    <lineage>
        <taxon>Bacteria</taxon>
        <taxon>Pseudomonadati</taxon>
        <taxon>Campylobacterota</taxon>
        <taxon>Epsilonproteobacteria</taxon>
        <taxon>Campylobacterales</taxon>
        <taxon>Arcobacteraceae</taxon>
        <taxon>Aliarcobacter</taxon>
    </lineage>
</organism>
<dbReference type="AlphaFoldDB" id="A0A0G9K409"/>
<name>A0A0G9K409_9BACT</name>
<dbReference type="Proteomes" id="UP000035514">
    <property type="component" value="Unassembled WGS sequence"/>
</dbReference>
<sequence>MIDKDDIRNMIDKFSNLEQKQLPFAQILATNDLAFATQNREKVETLANLAFKRNIPNTIRVTKATKSISFAEIFLNQKSWTYYALKQHYLGGDRHSKGLENYLKSKHLLESNEFLIPMNGIKRTASKIIMQELKNKNLNFYVIPSRISYSNSGIYQRNNQKHNRTIMLFKIVRKAKYKKVLDLETTLKKEFQRNGIKYLKNRLEYAIKTAK</sequence>
<dbReference type="RefSeq" id="WP_046996602.1">
    <property type="nucleotide sequence ID" value="NZ_JAIQ01000083.1"/>
</dbReference>
<protein>
    <submittedName>
        <fullName evidence="1">Uncharacterized protein</fullName>
    </submittedName>
</protein>
<dbReference type="EMBL" id="JAIQ01000083">
    <property type="protein sequence ID" value="KLE00595.1"/>
    <property type="molecule type" value="Genomic_DNA"/>
</dbReference>
<accession>A0A0G9K409</accession>
<comment type="caution">
    <text evidence="1">The sequence shown here is derived from an EMBL/GenBank/DDBJ whole genome shotgun (WGS) entry which is preliminary data.</text>
</comment>
<dbReference type="PATRIC" id="fig|1447256.3.peg.1053"/>
<gene>
    <name evidence="1" type="ORF">AA20_05420</name>
</gene>
<evidence type="ECO:0000313" key="2">
    <source>
        <dbReference type="Proteomes" id="UP000035514"/>
    </source>
</evidence>
<proteinExistence type="predicted"/>
<reference evidence="1 2" key="1">
    <citation type="submission" date="2014-01" db="EMBL/GenBank/DDBJ databases">
        <title>Development of a Comparative Genomic Fingerprinting Assay for High Resolution Genotyping of Arcobacter butzleri.</title>
        <authorList>
            <person name="Webb A.L."/>
            <person name="Inglis G.D."/>
            <person name="Kruczkiewicz P."/>
            <person name="Selinger L.B."/>
            <person name="Taboada E.N."/>
        </authorList>
    </citation>
    <scope>NUCLEOTIDE SEQUENCE [LARGE SCALE GENOMIC DNA]</scope>
    <source>
        <strain evidence="1 2">L348</strain>
    </source>
</reference>